<dbReference type="SUPFAM" id="SSF51366">
    <property type="entry name" value="Ribulose-phoshate binding barrel"/>
    <property type="match status" value="1"/>
</dbReference>
<dbReference type="RefSeq" id="WP_207649477.1">
    <property type="nucleotide sequence ID" value="NZ_FOYZ01000007.1"/>
</dbReference>
<dbReference type="PANTHER" id="PTHR42894:SF1">
    <property type="entry name" value="N-(5'-PHOSPHORIBOSYL)ANTHRANILATE ISOMERASE"/>
    <property type="match status" value="1"/>
</dbReference>
<keyword evidence="6 9" id="KW-0822">Tryptophan biosynthesis</keyword>
<name>A0A1I6JY56_9FIRM</name>
<evidence type="ECO:0000313" key="12">
    <source>
        <dbReference type="Proteomes" id="UP000199659"/>
    </source>
</evidence>
<accession>A0A1I6JY56</accession>
<dbReference type="AlphaFoldDB" id="A0A1I6JY56"/>
<gene>
    <name evidence="9" type="primary">trpF</name>
    <name evidence="11" type="ORF">SAMN05661086_02075</name>
</gene>
<proteinExistence type="inferred from homology"/>
<dbReference type="Gene3D" id="3.20.20.70">
    <property type="entry name" value="Aldolase class I"/>
    <property type="match status" value="1"/>
</dbReference>
<dbReference type="GO" id="GO:0000162">
    <property type="term" value="P:L-tryptophan biosynthetic process"/>
    <property type="evidence" value="ECO:0007669"/>
    <property type="project" value="UniProtKB-UniRule"/>
</dbReference>
<comment type="similarity">
    <text evidence="9">Belongs to the TrpF family.</text>
</comment>
<dbReference type="InterPro" id="IPR001240">
    <property type="entry name" value="PRAI_dom"/>
</dbReference>
<evidence type="ECO:0000256" key="5">
    <source>
        <dbReference type="ARBA" id="ARBA00022605"/>
    </source>
</evidence>
<dbReference type="Proteomes" id="UP000199659">
    <property type="component" value="Unassembled WGS sequence"/>
</dbReference>
<comment type="pathway">
    <text evidence="2 9">Amino-acid biosynthesis; L-tryptophan biosynthesis; L-tryptophan from chorismate: step 3/5.</text>
</comment>
<evidence type="ECO:0000256" key="4">
    <source>
        <dbReference type="ARBA" id="ARBA00022272"/>
    </source>
</evidence>
<dbReference type="EMBL" id="FOYZ01000007">
    <property type="protein sequence ID" value="SFR83925.1"/>
    <property type="molecule type" value="Genomic_DNA"/>
</dbReference>
<dbReference type="GO" id="GO:0004640">
    <property type="term" value="F:phosphoribosylanthranilate isomerase activity"/>
    <property type="evidence" value="ECO:0007669"/>
    <property type="project" value="UniProtKB-UniRule"/>
</dbReference>
<evidence type="ECO:0000259" key="10">
    <source>
        <dbReference type="Pfam" id="PF00697"/>
    </source>
</evidence>
<dbReference type="Pfam" id="PF00697">
    <property type="entry name" value="PRAI"/>
    <property type="match status" value="1"/>
</dbReference>
<dbReference type="InterPro" id="IPR044643">
    <property type="entry name" value="TrpF_fam"/>
</dbReference>
<evidence type="ECO:0000256" key="2">
    <source>
        <dbReference type="ARBA" id="ARBA00004664"/>
    </source>
</evidence>
<evidence type="ECO:0000256" key="3">
    <source>
        <dbReference type="ARBA" id="ARBA00012572"/>
    </source>
</evidence>
<evidence type="ECO:0000256" key="8">
    <source>
        <dbReference type="ARBA" id="ARBA00023235"/>
    </source>
</evidence>
<evidence type="ECO:0000256" key="9">
    <source>
        <dbReference type="HAMAP-Rule" id="MF_00135"/>
    </source>
</evidence>
<dbReference type="PANTHER" id="PTHR42894">
    <property type="entry name" value="N-(5'-PHOSPHORIBOSYL)ANTHRANILATE ISOMERASE"/>
    <property type="match status" value="1"/>
</dbReference>
<keyword evidence="12" id="KW-1185">Reference proteome</keyword>
<evidence type="ECO:0000256" key="1">
    <source>
        <dbReference type="ARBA" id="ARBA00001164"/>
    </source>
</evidence>
<keyword evidence="5 9" id="KW-0028">Amino-acid biosynthesis</keyword>
<organism evidence="11 12">
    <name type="scientific">Anaeromicropila populeti</name>
    <dbReference type="NCBI Taxonomy" id="37658"/>
    <lineage>
        <taxon>Bacteria</taxon>
        <taxon>Bacillati</taxon>
        <taxon>Bacillota</taxon>
        <taxon>Clostridia</taxon>
        <taxon>Lachnospirales</taxon>
        <taxon>Lachnospiraceae</taxon>
        <taxon>Anaeromicropila</taxon>
    </lineage>
</organism>
<reference evidence="11 12" key="1">
    <citation type="submission" date="2016-10" db="EMBL/GenBank/DDBJ databases">
        <authorList>
            <person name="de Groot N.N."/>
        </authorList>
    </citation>
    <scope>NUCLEOTIDE SEQUENCE [LARGE SCALE GENOMIC DNA]</scope>
    <source>
        <strain evidence="11 12">743A</strain>
    </source>
</reference>
<keyword evidence="8 9" id="KW-0413">Isomerase</keyword>
<dbReference type="UniPathway" id="UPA00035">
    <property type="reaction ID" value="UER00042"/>
</dbReference>
<sequence length="211" mass="23360">MAGGVNLEPQIKICGLVNDEDARLLVKYKIQYAGFVLFYPKSKRCVSIDQAREIMKNLSPEIKTVAVTVSPAKSQIEEIERAGFDLIQIHGTMDMEGLEHSSIPILRAVNVDTQIQMEKFTKHIEDKISGYVFDGKNPGNGEKFDWALLDTIVKHNKKIMLAGGLNADNVRRAIETASPDIVDVSSGVEKDCGIGKEESKIKAFVKAVRNQ</sequence>
<dbReference type="HAMAP" id="MF_00135">
    <property type="entry name" value="PRAI"/>
    <property type="match status" value="1"/>
</dbReference>
<dbReference type="EC" id="5.3.1.24" evidence="3 9"/>
<evidence type="ECO:0000256" key="6">
    <source>
        <dbReference type="ARBA" id="ARBA00022822"/>
    </source>
</evidence>
<feature type="domain" description="N-(5'phosphoribosyl) anthranilate isomerase (PRAI)" evidence="10">
    <location>
        <begin position="11"/>
        <end position="206"/>
    </location>
</feature>
<evidence type="ECO:0000256" key="7">
    <source>
        <dbReference type="ARBA" id="ARBA00023141"/>
    </source>
</evidence>
<dbReference type="STRING" id="37658.SAMN05661086_02075"/>
<comment type="catalytic activity">
    <reaction evidence="1 9">
        <text>N-(5-phospho-beta-D-ribosyl)anthranilate = 1-(2-carboxyphenylamino)-1-deoxy-D-ribulose 5-phosphate</text>
        <dbReference type="Rhea" id="RHEA:21540"/>
        <dbReference type="ChEBI" id="CHEBI:18277"/>
        <dbReference type="ChEBI" id="CHEBI:58613"/>
        <dbReference type="EC" id="5.3.1.24"/>
    </reaction>
</comment>
<evidence type="ECO:0000313" key="11">
    <source>
        <dbReference type="EMBL" id="SFR83925.1"/>
    </source>
</evidence>
<dbReference type="InterPro" id="IPR011060">
    <property type="entry name" value="RibuloseP-bd_barrel"/>
</dbReference>
<protein>
    <recommendedName>
        <fullName evidence="4 9">N-(5'-phosphoribosyl)anthranilate isomerase</fullName>
        <shortName evidence="9">PRAI</shortName>
        <ecNumber evidence="3 9">5.3.1.24</ecNumber>
    </recommendedName>
</protein>
<keyword evidence="7 9" id="KW-0057">Aromatic amino acid biosynthesis</keyword>
<dbReference type="InterPro" id="IPR013785">
    <property type="entry name" value="Aldolase_TIM"/>
</dbReference>
<dbReference type="CDD" id="cd00405">
    <property type="entry name" value="PRAI"/>
    <property type="match status" value="1"/>
</dbReference>